<gene>
    <name evidence="2" type="ORF">DBB42_06845</name>
</gene>
<evidence type="ECO:0000313" key="3">
    <source>
        <dbReference type="Proteomes" id="UP000244874"/>
    </source>
</evidence>
<evidence type="ECO:0000256" key="1">
    <source>
        <dbReference type="SAM" id="MobiDB-lite"/>
    </source>
</evidence>
<comment type="caution">
    <text evidence="2">The sequence shown here is derived from an EMBL/GenBank/DDBJ whole genome shotgun (WGS) entry which is preliminary data.</text>
</comment>
<proteinExistence type="predicted"/>
<sequence length="67" mass="7200">MASTTRDPVGAGLPANAAVNPPTHSRVNPLPQGPVPSLDYSISCLVVMHIRCFISTRQHPFRQHSAP</sequence>
<dbReference type="Proteomes" id="UP000244874">
    <property type="component" value="Unassembled WGS sequence"/>
</dbReference>
<name>A0A2R7ULM4_PSEDL</name>
<accession>A0A2R7ULM4</accession>
<organism evidence="2 3">
    <name type="scientific">Pseudomonas plecoglossicida</name>
    <dbReference type="NCBI Taxonomy" id="70775"/>
    <lineage>
        <taxon>Bacteria</taxon>
        <taxon>Pseudomonadati</taxon>
        <taxon>Pseudomonadota</taxon>
        <taxon>Gammaproteobacteria</taxon>
        <taxon>Pseudomonadales</taxon>
        <taxon>Pseudomonadaceae</taxon>
        <taxon>Pseudomonas</taxon>
    </lineage>
</organism>
<feature type="region of interest" description="Disordered" evidence="1">
    <location>
        <begin position="1"/>
        <end position="32"/>
    </location>
</feature>
<reference evidence="2 3" key="1">
    <citation type="submission" date="2018-04" db="EMBL/GenBank/DDBJ databases">
        <authorList>
            <person name="Go L.Y."/>
            <person name="Mitchell J.A."/>
        </authorList>
    </citation>
    <scope>NUCLEOTIDE SEQUENCE [LARGE SCALE GENOMIC DNA]</scope>
    <source>
        <strain evidence="2 3">KCJK7865</strain>
    </source>
</reference>
<protein>
    <submittedName>
        <fullName evidence="2">Uncharacterized protein</fullName>
    </submittedName>
</protein>
<dbReference type="AlphaFoldDB" id="A0A2R7ULM4"/>
<dbReference type="EMBL" id="QANO01000090">
    <property type="protein sequence ID" value="PTU52998.1"/>
    <property type="molecule type" value="Genomic_DNA"/>
</dbReference>
<evidence type="ECO:0000313" key="2">
    <source>
        <dbReference type="EMBL" id="PTU52998.1"/>
    </source>
</evidence>